<protein>
    <submittedName>
        <fullName evidence="1">Uncharacterized protein</fullName>
    </submittedName>
</protein>
<dbReference type="BioCyc" id="LINT1001599:G11K9-4100-MONOMER"/>
<evidence type="ECO:0000313" key="2">
    <source>
        <dbReference type="Proteomes" id="UP000011776"/>
    </source>
</evidence>
<dbReference type="Proteomes" id="UP000011776">
    <property type="component" value="Unassembled WGS sequence"/>
</dbReference>
<evidence type="ECO:0000313" key="1">
    <source>
        <dbReference type="EMBL" id="EMG12553.1"/>
    </source>
</evidence>
<comment type="caution">
    <text evidence="1">The sequence shown here is derived from an EMBL/GenBank/DDBJ whole genome shotgun (WGS) entry which is preliminary data.</text>
</comment>
<proteinExistence type="predicted"/>
<reference evidence="1 2" key="1">
    <citation type="submission" date="2013-02" db="EMBL/GenBank/DDBJ databases">
        <authorList>
            <person name="Harkins D.M."/>
            <person name="Durkin A.S."/>
            <person name="Brinkac L.M."/>
            <person name="Haft D.H."/>
            <person name="Selengut J.D."/>
            <person name="Sanka R."/>
            <person name="DePew J."/>
            <person name="Purushe J."/>
            <person name="Tulsiani S.M."/>
            <person name="Graham G.C."/>
            <person name="Burns M.-A."/>
            <person name="Dohnt M.F."/>
            <person name="Smythe L.D."/>
            <person name="McKay D.B."/>
            <person name="Craig S.B."/>
            <person name="Vinetz J.M."/>
            <person name="Sutton G.G."/>
            <person name="Nierman W.C."/>
            <person name="Fouts D.E."/>
        </authorList>
    </citation>
    <scope>NUCLEOTIDE SEQUENCE [LARGE SCALE GENOMIC DNA]</scope>
    <source>
        <strain evidence="1 2">LT2186</strain>
    </source>
</reference>
<accession>M3H0N7</accession>
<organism evidence="1 2">
    <name type="scientific">Leptospira interrogans serovar Grippotyphosa str. LT2186</name>
    <dbReference type="NCBI Taxonomy" id="1001599"/>
    <lineage>
        <taxon>Bacteria</taxon>
        <taxon>Pseudomonadati</taxon>
        <taxon>Spirochaetota</taxon>
        <taxon>Spirochaetia</taxon>
        <taxon>Leptospirales</taxon>
        <taxon>Leptospiraceae</taxon>
        <taxon>Leptospira</taxon>
    </lineage>
</organism>
<dbReference type="EMBL" id="AFME02000082">
    <property type="protein sequence ID" value="EMG12553.1"/>
    <property type="molecule type" value="Genomic_DNA"/>
</dbReference>
<name>M3H0N7_LEPIR</name>
<dbReference type="AlphaFoldDB" id="M3H0N7"/>
<sequence length="46" mass="5190">MSLFSRKSDELRNIVATLRTAKIIFIIKIVLPDDKTSRMNDPGVDA</sequence>
<gene>
    <name evidence="1" type="ORF">LEP1GSC151_0844</name>
</gene>